<reference evidence="1" key="1">
    <citation type="journal article" date="2020" name="mSystems">
        <title>Genome- and Community-Level Interaction Insights into Carbon Utilization and Element Cycling Functions of Hydrothermarchaeota in Hydrothermal Sediment.</title>
        <authorList>
            <person name="Zhou Z."/>
            <person name="Liu Y."/>
            <person name="Xu W."/>
            <person name="Pan J."/>
            <person name="Luo Z.H."/>
            <person name="Li M."/>
        </authorList>
    </citation>
    <scope>NUCLEOTIDE SEQUENCE [LARGE SCALE GENOMIC DNA]</scope>
    <source>
        <strain evidence="1">SpSt-1220</strain>
    </source>
</reference>
<evidence type="ECO:0008006" key="2">
    <source>
        <dbReference type="Google" id="ProtNLM"/>
    </source>
</evidence>
<protein>
    <recommendedName>
        <fullName evidence="2">Porin domain-containing protein</fullName>
    </recommendedName>
</protein>
<dbReference type="AlphaFoldDB" id="A0A831LHY4"/>
<name>A0A831LHY4_9BACT</name>
<organism evidence="1">
    <name type="scientific">Geoalkalibacter subterraneus</name>
    <dbReference type="NCBI Taxonomy" id="483547"/>
    <lineage>
        <taxon>Bacteria</taxon>
        <taxon>Pseudomonadati</taxon>
        <taxon>Thermodesulfobacteriota</taxon>
        <taxon>Desulfuromonadia</taxon>
        <taxon>Desulfuromonadales</taxon>
        <taxon>Geoalkalibacteraceae</taxon>
        <taxon>Geoalkalibacter</taxon>
    </lineage>
</organism>
<dbReference type="EMBL" id="DSDO01000363">
    <property type="protein sequence ID" value="HDR47114.1"/>
    <property type="molecule type" value="Genomic_DNA"/>
</dbReference>
<accession>A0A831LHY4</accession>
<sequence>MAALVLGMWCCGAAGAEGLLGDVALSAAILNEMEIITARSSPFNPGDILGRERTLITGAVVLSPSMAGIQGRVRLEAWRDMRSDGRIDTSAVVQELYTTFSVTEGVQATVGKSFLAWDVSYASRPVNFFALNTDCVDLEDHRLRMSGVPIAALSWTGRAGTLVGVVASDDAEETGRGQWAFRAQGHAGAAEVAALVRGQFGGPIGFGGTLTCVQGRSLEMHGSLFVSHGSGRRMHRIAAGESFRFFGPEESALTSPGTGNNRWVPHLVVGGQYTTESLFNVLVEYIHDGSGLSGSQWERLLAAADFYSRAAAIGSPQAAVAGNLGDIAASLRPRGTRRDYLFVRGSTVWGEIEGNVSALIGLADGGVSLGGNLSYQSESTWDVRAEIRRHMGPKHSEFGEVPERMRLTLMLRFLF</sequence>
<dbReference type="Proteomes" id="UP000886162">
    <property type="component" value="Unassembled WGS sequence"/>
</dbReference>
<evidence type="ECO:0000313" key="1">
    <source>
        <dbReference type="EMBL" id="HDR47114.1"/>
    </source>
</evidence>
<gene>
    <name evidence="1" type="ORF">ENN94_05365</name>
</gene>
<comment type="caution">
    <text evidence="1">The sequence shown here is derived from an EMBL/GenBank/DDBJ whole genome shotgun (WGS) entry which is preliminary data.</text>
</comment>
<proteinExistence type="predicted"/>